<dbReference type="OrthoDB" id="1488710at2"/>
<organism evidence="3 4">
    <name type="scientific">Spirosoma montaniterrae</name>
    <dbReference type="NCBI Taxonomy" id="1178516"/>
    <lineage>
        <taxon>Bacteria</taxon>
        <taxon>Pseudomonadati</taxon>
        <taxon>Bacteroidota</taxon>
        <taxon>Cytophagia</taxon>
        <taxon>Cytophagales</taxon>
        <taxon>Cytophagaceae</taxon>
        <taxon>Spirosoma</taxon>
    </lineage>
</organism>
<feature type="domain" description="DUF11" evidence="2">
    <location>
        <begin position="545"/>
        <end position="650"/>
    </location>
</feature>
<feature type="region of interest" description="Disordered" evidence="1">
    <location>
        <begin position="640"/>
        <end position="706"/>
    </location>
</feature>
<dbReference type="SUPFAM" id="SSF52266">
    <property type="entry name" value="SGNH hydrolase"/>
    <property type="match status" value="1"/>
</dbReference>
<dbReference type="KEGG" id="smon:AWR27_05070"/>
<feature type="domain" description="DUF11" evidence="2">
    <location>
        <begin position="704"/>
        <end position="814"/>
    </location>
</feature>
<evidence type="ECO:0000256" key="1">
    <source>
        <dbReference type="SAM" id="MobiDB-lite"/>
    </source>
</evidence>
<dbReference type="InterPro" id="IPR051172">
    <property type="entry name" value="Chlamydia_OmcB"/>
</dbReference>
<dbReference type="PANTHER" id="PTHR34819:SF3">
    <property type="entry name" value="CELL SURFACE PROTEIN"/>
    <property type="match status" value="1"/>
</dbReference>
<dbReference type="STRING" id="1178516.AWR27_05070"/>
<feature type="compositionally biased region" description="Low complexity" evidence="1">
    <location>
        <begin position="652"/>
        <end position="666"/>
    </location>
</feature>
<dbReference type="Pfam" id="PF01345">
    <property type="entry name" value="DUF11"/>
    <property type="match status" value="2"/>
</dbReference>
<dbReference type="InterPro" id="IPR013783">
    <property type="entry name" value="Ig-like_fold"/>
</dbReference>
<protein>
    <recommendedName>
        <fullName evidence="2">DUF11 domain-containing protein</fullName>
    </recommendedName>
</protein>
<dbReference type="NCBIfam" id="TIGR01451">
    <property type="entry name" value="B_ant_repeat"/>
    <property type="match status" value="2"/>
</dbReference>
<dbReference type="Gene3D" id="2.60.40.10">
    <property type="entry name" value="Immunoglobulins"/>
    <property type="match status" value="2"/>
</dbReference>
<accession>A0A1P9WTU7</accession>
<evidence type="ECO:0000313" key="4">
    <source>
        <dbReference type="Proteomes" id="UP000187941"/>
    </source>
</evidence>
<gene>
    <name evidence="3" type="ORF">AWR27_05070</name>
</gene>
<evidence type="ECO:0000313" key="3">
    <source>
        <dbReference type="EMBL" id="AQG78753.1"/>
    </source>
</evidence>
<dbReference type="InterPro" id="IPR001434">
    <property type="entry name" value="OmcB-like_DUF11"/>
</dbReference>
<sequence>MNTLTPVHLRICILLYVPALLTHSFPSLGQIKLTYPLSRMVIQRDNSNQASVQVAGSYAQPLDAVEVRFVARVAGQGTTTNWRLLQANPVNGQFNGIVPVSGGWYQINVRGLKNGQVVATDSLDRFGVGEVFAIVGHSNAQGSSCFVNGVDQCPTMAGATDDRVIAVPFNFPSPEIDQYFNTANPRFLAGLDFRKLQTGATISPFASVPWLWGRMGDLLVQRINVPVLFYNAGFGGTNMEYNYKAAYDIPFDHSFVRYPIRMPWANVRNLMGLYVPATGIRAMLLQHGENDRGNSTTDILTHHYGVIDKSRTEFNKPNLAWIVALSSFVGGPFENVRSAQSQVINRANYRTFQGPDLDNITSLAERPDGIHYSPSGQARAGELWANAITNSMLQSITPYLAQPQPLVSLTCASGNQLTLTQPGGYSEYIWTNGASSSSVSVGTGLYSARLRNAQNQHVFPPAVQVPATVRPATPTITASGSGDICLAAGLSLTSSYTGLNRWNTGAAGSSITVTSAGSYSVQAENEVYGCLSAPASRTVALAGADLSLAMSVSRRTPAMGDTVTYTLTVRNESGCDARSVTLQNRLPGNLSFVSSADGLTAANNIVSGTIPVVAGGQQVSRRYIARLTAAGTYWNAAELTATTNPDPDSQPATGTADGQDDAATADLRTRPGSSSAVFASPNPNQAALPPVQSNQPTPDPTKVDLSLHTSGNVQVVKVGQFITFTLTVRNSGGLSATGIGVQHTLPAGLVFSSSTTGMAANGQLVSGTITSLAPGQFASLSFVARATTAGTLTGMAQISSSGQPDTDSQPGNGAANGEDDANVIVVRITN</sequence>
<dbReference type="EMBL" id="CP014263">
    <property type="protein sequence ID" value="AQG78753.1"/>
    <property type="molecule type" value="Genomic_DNA"/>
</dbReference>
<reference evidence="3 4" key="1">
    <citation type="submission" date="2016-01" db="EMBL/GenBank/DDBJ databases">
        <authorList>
            <person name="Oliw E.H."/>
        </authorList>
    </citation>
    <scope>NUCLEOTIDE SEQUENCE [LARGE SCALE GENOMIC DNA]</scope>
    <source>
        <strain evidence="3 4">DY10</strain>
    </source>
</reference>
<evidence type="ECO:0000259" key="2">
    <source>
        <dbReference type="Pfam" id="PF01345"/>
    </source>
</evidence>
<feature type="compositionally biased region" description="Polar residues" evidence="1">
    <location>
        <begin position="671"/>
        <end position="696"/>
    </location>
</feature>
<proteinExistence type="predicted"/>
<dbReference type="PANTHER" id="PTHR34819">
    <property type="entry name" value="LARGE CYSTEINE-RICH PERIPLASMIC PROTEIN OMCB"/>
    <property type="match status" value="1"/>
</dbReference>
<feature type="compositionally biased region" description="Polar residues" evidence="1">
    <location>
        <begin position="640"/>
        <end position="651"/>
    </location>
</feature>
<keyword evidence="4" id="KW-1185">Reference proteome</keyword>
<name>A0A1P9WTU7_9BACT</name>
<dbReference type="AlphaFoldDB" id="A0A1P9WTU7"/>
<feature type="compositionally biased region" description="Polar residues" evidence="1">
    <location>
        <begin position="796"/>
        <end position="811"/>
    </location>
</feature>
<dbReference type="InterPro" id="IPR047589">
    <property type="entry name" value="DUF11_rpt"/>
</dbReference>
<dbReference type="GO" id="GO:0016788">
    <property type="term" value="F:hydrolase activity, acting on ester bonds"/>
    <property type="evidence" value="ECO:0007669"/>
    <property type="project" value="UniProtKB-ARBA"/>
</dbReference>
<dbReference type="Proteomes" id="UP000187941">
    <property type="component" value="Chromosome"/>
</dbReference>
<feature type="region of interest" description="Disordered" evidence="1">
    <location>
        <begin position="796"/>
        <end position="821"/>
    </location>
</feature>
<dbReference type="InterPro" id="IPR036514">
    <property type="entry name" value="SGNH_hydro_sf"/>
</dbReference>
<dbReference type="Gene3D" id="3.40.50.1110">
    <property type="entry name" value="SGNH hydrolase"/>
    <property type="match status" value="1"/>
</dbReference>